<dbReference type="InterPro" id="IPR009081">
    <property type="entry name" value="PP-bd_ACP"/>
</dbReference>
<keyword evidence="3" id="KW-1185">Reference proteome</keyword>
<protein>
    <submittedName>
        <fullName evidence="2">Amino acid adenylation domain-containing protein</fullName>
    </submittedName>
</protein>
<dbReference type="Pfam" id="PF13193">
    <property type="entry name" value="AMP-binding_C"/>
    <property type="match status" value="1"/>
</dbReference>
<dbReference type="InterPro" id="IPR020845">
    <property type="entry name" value="AMP-binding_CS"/>
</dbReference>
<dbReference type="InterPro" id="IPR045851">
    <property type="entry name" value="AMP-bd_C_sf"/>
</dbReference>
<dbReference type="InterPro" id="IPR025110">
    <property type="entry name" value="AMP-bd_C"/>
</dbReference>
<dbReference type="EMBL" id="CP050854">
    <property type="protein sequence ID" value="QTF08738.1"/>
    <property type="molecule type" value="Genomic_DNA"/>
</dbReference>
<dbReference type="Pfam" id="PF00975">
    <property type="entry name" value="Thioesterase"/>
    <property type="match status" value="1"/>
</dbReference>
<sequence>MSLNNNTSLSDNAILALTEGQKEIWVAQQMIEDSARYNTAECVRIEGVLSPDCFKAAVTQVMRQIEALNCRYQLRDGELVQVIGEPAEVNYQFLDFRRDEQPEISLRQWMRHDLAQPVDLAQGRLYRVGLIQLADEKFCWYQRAHHIALDGYGVAMVLRQVANTYSRLQQGKSVDARPFSPLRYLLDKEDSYRNSTRFLRDTAFWEAYCRRLPPAPRLSPARAEVSDSVRRERLTLRASQFARIKTLAKAWSASWVEVWLALFAGYVAWKTRESGVVLGMPFMNRNDGELFKLPAMLVNILPLSVQVGPDDDLASLAQSVRREIDYVKPHTEYRGMRLLRLREDDEPLFGPVVNVMPFYEELDFNGARGVIENVHGGPVDDCALRVVPTGNDDHSALQIHLDANPNIYPADVLSAIRDELMAWATYWIAHPHASMAQLNQRKWRELADYVIHAREQKAFAWRSVISRIREQAALTPEAVALESDDRRVSYAALAARVDAIGGALIERGIQAGEVIAVYMPRSADTVQMMLGILAAGASCFVLDTASPDERLQQALDACGARFVIMADPENDRRAFTVESIAYSALLTHPEDRTSAPAAIAPDATGFIIFTSGSTGKPKGVAIPHRALSWFVDAAGQAYNIQPDDRVLQFSSLTFDACLEEIFIPLCCGACVVLRSEEMAESLDAFLSYVIEHAVTVLDLPTTFWHTLTLTLSEQRHAWPAAVKTLIVGGEAISQERLSQWKSLMGERVRLINTYGPTEGTIIFTYKVLAGDGFDPRTPDLRSIGLPLTGLRCLILDAARRPVERGMEGELYLIGPTLSSGYINSDEMTRESFITLTIAGKAVRAYKTGDWVTQTEQGEIVYLGRIDKQVKFRGYRVDLNEIRDCCLAVDGVKEARAVMWNEGNAQLVLYVKLDENAAVSCGRIEAHLRKVLPQYMQPNQVMPITDFPLTRSGKIDEKRLPKPDVRIDAAAAEDAATDFERQVAEAWKAELTLDSVGIHQDFYALGGSSLNLFSIHARLAGQGLPIPPKLLLENRTIHSLYQAWRRIADDDEPQISGLEWIVKLQNHQRPRTLWAFHPYSGRIDCYRELAERVNQSFDVLAIQAPYLSESAEELQTLSDLAQRYCELIRHVQQQGPYYLIGYSLGGNIAYLVAQRLIAQGGEIHYLGLLDSRPPQFIEKMESSLYTLVRDTLGAEFLAEVRQLDDEAQLEIIAERLLSAGHMRFMDKAQLIRALRFSVTSAQDQAAELTPLTIAGQTCHYGVTAPGDEWRMLVRERLNCHQFDGKHDTIMDELAASGAMQAIQQDLFQASRLRERS</sequence>
<proteinExistence type="predicted"/>
<dbReference type="PROSITE" id="PS00455">
    <property type="entry name" value="AMP_BINDING"/>
    <property type="match status" value="1"/>
</dbReference>
<dbReference type="PANTHER" id="PTHR45527">
    <property type="entry name" value="NONRIBOSOMAL PEPTIDE SYNTHETASE"/>
    <property type="match status" value="1"/>
</dbReference>
<dbReference type="Pfam" id="PF00501">
    <property type="entry name" value="AMP-binding"/>
    <property type="match status" value="1"/>
</dbReference>
<organism evidence="2 3">
    <name type="scientific">Brenneria izadpanahii</name>
    <dbReference type="NCBI Taxonomy" id="2722756"/>
    <lineage>
        <taxon>Bacteria</taxon>
        <taxon>Pseudomonadati</taxon>
        <taxon>Pseudomonadota</taxon>
        <taxon>Gammaproteobacteria</taxon>
        <taxon>Enterobacterales</taxon>
        <taxon>Pectobacteriaceae</taxon>
        <taxon>Brenneria</taxon>
    </lineage>
</organism>
<gene>
    <name evidence="2" type="ORF">HC231_13120</name>
</gene>
<dbReference type="InterPro" id="IPR000873">
    <property type="entry name" value="AMP-dep_synth/lig_dom"/>
</dbReference>
<dbReference type="Gene3D" id="1.10.1200.10">
    <property type="entry name" value="ACP-like"/>
    <property type="match status" value="1"/>
</dbReference>
<dbReference type="NCBIfam" id="TIGR01733">
    <property type="entry name" value="AA-adenyl-dom"/>
    <property type="match status" value="1"/>
</dbReference>
<dbReference type="Gene3D" id="3.30.559.30">
    <property type="entry name" value="Nonribosomal peptide synthetase, condensation domain"/>
    <property type="match status" value="1"/>
</dbReference>
<dbReference type="InterPro" id="IPR001031">
    <property type="entry name" value="Thioesterase"/>
</dbReference>
<feature type="domain" description="Carrier" evidence="1">
    <location>
        <begin position="973"/>
        <end position="1047"/>
    </location>
</feature>
<dbReference type="SUPFAM" id="SSF53474">
    <property type="entry name" value="alpha/beta-Hydrolases"/>
    <property type="match status" value="1"/>
</dbReference>
<accession>A0ABX7USN6</accession>
<evidence type="ECO:0000313" key="3">
    <source>
        <dbReference type="Proteomes" id="UP000671960"/>
    </source>
</evidence>
<dbReference type="Pfam" id="PF00550">
    <property type="entry name" value="PP-binding"/>
    <property type="match status" value="1"/>
</dbReference>
<dbReference type="Gene3D" id="3.40.50.12780">
    <property type="entry name" value="N-terminal domain of ligase-like"/>
    <property type="match status" value="1"/>
</dbReference>
<dbReference type="Gene3D" id="3.30.559.10">
    <property type="entry name" value="Chloramphenicol acetyltransferase-like domain"/>
    <property type="match status" value="1"/>
</dbReference>
<dbReference type="Proteomes" id="UP000671960">
    <property type="component" value="Chromosome"/>
</dbReference>
<dbReference type="Pfam" id="PF00668">
    <property type="entry name" value="Condensation"/>
    <property type="match status" value="1"/>
</dbReference>
<dbReference type="InterPro" id="IPR029058">
    <property type="entry name" value="AB_hydrolase_fold"/>
</dbReference>
<dbReference type="InterPro" id="IPR036736">
    <property type="entry name" value="ACP-like_sf"/>
</dbReference>
<dbReference type="InterPro" id="IPR001242">
    <property type="entry name" value="Condensation_dom"/>
</dbReference>
<dbReference type="Gene3D" id="3.30.300.30">
    <property type="match status" value="1"/>
</dbReference>
<dbReference type="SUPFAM" id="SSF47336">
    <property type="entry name" value="ACP-like"/>
    <property type="match status" value="1"/>
</dbReference>
<dbReference type="InterPro" id="IPR010071">
    <property type="entry name" value="AA_adenyl_dom"/>
</dbReference>
<name>A0ABX7USN6_9GAMM</name>
<dbReference type="InterPro" id="IPR023213">
    <property type="entry name" value="CAT-like_dom_sf"/>
</dbReference>
<dbReference type="PROSITE" id="PS50075">
    <property type="entry name" value="CARRIER"/>
    <property type="match status" value="1"/>
</dbReference>
<dbReference type="CDD" id="cd05930">
    <property type="entry name" value="A_NRPS"/>
    <property type="match status" value="1"/>
</dbReference>
<dbReference type="InterPro" id="IPR020802">
    <property type="entry name" value="TesA-like"/>
</dbReference>
<dbReference type="InterPro" id="IPR042099">
    <property type="entry name" value="ANL_N_sf"/>
</dbReference>
<dbReference type="SUPFAM" id="SSF52777">
    <property type="entry name" value="CoA-dependent acyltransferases"/>
    <property type="match status" value="2"/>
</dbReference>
<dbReference type="RefSeq" id="WP_208227077.1">
    <property type="nucleotide sequence ID" value="NZ_CP050854.1"/>
</dbReference>
<dbReference type="SUPFAM" id="SSF56801">
    <property type="entry name" value="Acetyl-CoA synthetase-like"/>
    <property type="match status" value="1"/>
</dbReference>
<reference evidence="2 3" key="1">
    <citation type="submission" date="2020-03" db="EMBL/GenBank/DDBJ databases">
        <authorList>
            <person name="Bakhshi Ganjeh M."/>
        </authorList>
    </citation>
    <scope>NUCLEOTIDE SEQUENCE [LARGE SCALE GENOMIC DNA]</scope>
    <source>
        <strain evidence="3">Iran 50</strain>
    </source>
</reference>
<dbReference type="Gene3D" id="3.40.50.1820">
    <property type="entry name" value="alpha/beta hydrolase"/>
    <property type="match status" value="1"/>
</dbReference>
<evidence type="ECO:0000313" key="2">
    <source>
        <dbReference type="EMBL" id="QTF08738.1"/>
    </source>
</evidence>
<dbReference type="PANTHER" id="PTHR45527:SF1">
    <property type="entry name" value="FATTY ACID SYNTHASE"/>
    <property type="match status" value="1"/>
</dbReference>
<dbReference type="SMART" id="SM00824">
    <property type="entry name" value="PKS_TE"/>
    <property type="match status" value="1"/>
</dbReference>
<evidence type="ECO:0000259" key="1">
    <source>
        <dbReference type="PROSITE" id="PS50075"/>
    </source>
</evidence>